<feature type="transmembrane region" description="Helical" evidence="1">
    <location>
        <begin position="6"/>
        <end position="23"/>
    </location>
</feature>
<keyword evidence="1" id="KW-0472">Membrane</keyword>
<protein>
    <submittedName>
        <fullName evidence="2">Uncharacterized protein</fullName>
    </submittedName>
</protein>
<name>A0ABW8TQV4_9CLOT</name>
<accession>A0ABW8TQV4</accession>
<comment type="caution">
    <text evidence="2">The sequence shown here is derived from an EMBL/GenBank/DDBJ whole genome shotgun (WGS) entry which is preliminary data.</text>
</comment>
<evidence type="ECO:0000313" key="3">
    <source>
        <dbReference type="Proteomes" id="UP001623661"/>
    </source>
</evidence>
<keyword evidence="3" id="KW-1185">Reference proteome</keyword>
<sequence>MSLGRIGIIVLVSLAAYITYFTLKDIIFRKINLNKWIIFTLGLIIIFVSRFIGVGSTSIYSYILSGLFVIFLLWFYDLYGADNKKNTNEKKRR</sequence>
<dbReference type="RefSeq" id="WP_406764669.1">
    <property type="nucleotide sequence ID" value="NZ_JBJHZY010000001.1"/>
</dbReference>
<keyword evidence="1" id="KW-1133">Transmembrane helix</keyword>
<organism evidence="2 3">
    <name type="scientific">Candidatus Clostridium radicumherbarum</name>
    <dbReference type="NCBI Taxonomy" id="3381662"/>
    <lineage>
        <taxon>Bacteria</taxon>
        <taxon>Bacillati</taxon>
        <taxon>Bacillota</taxon>
        <taxon>Clostridia</taxon>
        <taxon>Eubacteriales</taxon>
        <taxon>Clostridiaceae</taxon>
        <taxon>Clostridium</taxon>
    </lineage>
</organism>
<keyword evidence="1" id="KW-0812">Transmembrane</keyword>
<proteinExistence type="predicted"/>
<evidence type="ECO:0000313" key="2">
    <source>
        <dbReference type="EMBL" id="MFL0268086.1"/>
    </source>
</evidence>
<gene>
    <name evidence="2" type="ORF">ACJDUH_08225</name>
</gene>
<dbReference type="Proteomes" id="UP001623661">
    <property type="component" value="Unassembled WGS sequence"/>
</dbReference>
<dbReference type="EMBL" id="JBJHZY010000001">
    <property type="protein sequence ID" value="MFL0268086.1"/>
    <property type="molecule type" value="Genomic_DNA"/>
</dbReference>
<feature type="transmembrane region" description="Helical" evidence="1">
    <location>
        <begin position="59"/>
        <end position="76"/>
    </location>
</feature>
<feature type="transmembrane region" description="Helical" evidence="1">
    <location>
        <begin position="35"/>
        <end position="53"/>
    </location>
</feature>
<evidence type="ECO:0000256" key="1">
    <source>
        <dbReference type="SAM" id="Phobius"/>
    </source>
</evidence>
<reference evidence="2 3" key="1">
    <citation type="submission" date="2024-11" db="EMBL/GenBank/DDBJ databases">
        <authorList>
            <person name="Heng Y.C."/>
            <person name="Lim A.C.H."/>
            <person name="Lee J.K.Y."/>
            <person name="Kittelmann S."/>
        </authorList>
    </citation>
    <scope>NUCLEOTIDE SEQUENCE [LARGE SCALE GENOMIC DNA]</scope>
    <source>
        <strain evidence="2 3">WILCCON 0202</strain>
    </source>
</reference>